<protein>
    <submittedName>
        <fullName evidence="1">Cysteine-rich motor neuron 1 protein</fullName>
    </submittedName>
</protein>
<gene>
    <name evidence="1" type="primary">crim1_7</name>
    <name evidence="1" type="ORF">CM83_99247</name>
</gene>
<organism evidence="1">
    <name type="scientific">Lygus hesperus</name>
    <name type="common">Western plant bug</name>
    <dbReference type="NCBI Taxonomy" id="30085"/>
    <lineage>
        <taxon>Eukaryota</taxon>
        <taxon>Metazoa</taxon>
        <taxon>Ecdysozoa</taxon>
        <taxon>Arthropoda</taxon>
        <taxon>Hexapoda</taxon>
        <taxon>Insecta</taxon>
        <taxon>Pterygota</taxon>
        <taxon>Neoptera</taxon>
        <taxon>Paraneoptera</taxon>
        <taxon>Hemiptera</taxon>
        <taxon>Heteroptera</taxon>
        <taxon>Panheteroptera</taxon>
        <taxon>Cimicomorpha</taxon>
        <taxon>Miridae</taxon>
        <taxon>Mirini</taxon>
        <taxon>Lygus</taxon>
    </lineage>
</organism>
<name>A0A0A9YIT9_LYGHE</name>
<evidence type="ECO:0000313" key="1">
    <source>
        <dbReference type="EMBL" id="JAG31531.1"/>
    </source>
</evidence>
<dbReference type="EMBL" id="GBHO01012073">
    <property type="protein sequence ID" value="JAG31531.1"/>
    <property type="molecule type" value="Transcribed_RNA"/>
</dbReference>
<proteinExistence type="predicted"/>
<feature type="non-terminal residue" evidence="1">
    <location>
        <position position="1"/>
    </location>
</feature>
<sequence>VTPSCAPDSKPMPDGTCVCFPDWCPMPASCPTGFSPIVSKEGSNIPGECCPVYSCYPNLPECPIDSFAQGDRCVCGPCSPFPSCVNGGQPTLVSQGTGTPGTCCDKYNCSTGTMCPEGSVVSPSGECVCSPNQCPIPSCDPGFQLVTIKPAKTFPDCCNEYACVSLHCPPDSMETIDKRCVCTPNFCQVQECSMNTYPMLIKRGTSEPGNCCDEIKCKSVTNKAPCPPYQRENQFGICACTAELCPPKLACPEGMVTVITRVPTMRDGDCCPDYTCSPLL</sequence>
<reference evidence="1" key="2">
    <citation type="submission" date="2014-07" db="EMBL/GenBank/DDBJ databases">
        <authorList>
            <person name="Hull J."/>
        </authorList>
    </citation>
    <scope>NUCLEOTIDE SEQUENCE</scope>
</reference>
<accession>A0A0A9YIT9</accession>
<dbReference type="AlphaFoldDB" id="A0A0A9YIT9"/>
<reference evidence="1" key="1">
    <citation type="journal article" date="2014" name="PLoS ONE">
        <title>Transcriptome-Based Identification of ABC Transporters in the Western Tarnished Plant Bug Lygus hesperus.</title>
        <authorList>
            <person name="Hull J.J."/>
            <person name="Chaney K."/>
            <person name="Geib S.M."/>
            <person name="Fabrick J.A."/>
            <person name="Brent C.S."/>
            <person name="Walsh D."/>
            <person name="Lavine L.C."/>
        </authorList>
    </citation>
    <scope>NUCLEOTIDE SEQUENCE</scope>
</reference>